<dbReference type="Pfam" id="PF23055">
    <property type="entry name" value="DUF7041"/>
    <property type="match status" value="1"/>
</dbReference>
<sequence length="350" mass="38371">MYGGGSGKSFEELGLDLNLFGTCSALEGAGGTSDENTASGASAKNPSGGGRSNPGNLTHTSSSNLACGPSTSGSGDSRYPGEVSKVGVKMPPFWRDDPEVWFCQVECQFALAGITSDITKFNTIVGQLDSDYAVLVKDLIKNPPATGRYAKLRQEIIRRLSFSPEKKTLQLIQHEELGDRKPSQFLLHLQSLAGPDVPSDFIRTIWTSRLPTNVQAIVASQPKMGIEDLAELADRVHDIVQPGMSVASTSRAPVYAPPNAGMSLEGKIAQLTVMVEALYRQQNDYQSNHQSRRPHRSNSHNRQRSRSRSRSRQRPENHPHCWYHYTFGNKANKCSQPCTFKQSGKQEGSY</sequence>
<feature type="compositionally biased region" description="Polar residues" evidence="1">
    <location>
        <begin position="57"/>
        <end position="75"/>
    </location>
</feature>
<keyword evidence="4" id="KW-1185">Reference proteome</keyword>
<evidence type="ECO:0000313" key="4">
    <source>
        <dbReference type="Proteomes" id="UP000823941"/>
    </source>
</evidence>
<reference evidence="3 4" key="1">
    <citation type="submission" date="2021-06" db="EMBL/GenBank/DDBJ databases">
        <title>A haploid diamondback moth (Plutella xylostella L.) genome assembly resolves 31 chromosomes and identifies a diamide resistance mutation.</title>
        <authorList>
            <person name="Ward C.M."/>
            <person name="Perry K.D."/>
            <person name="Baker G."/>
            <person name="Powis K."/>
            <person name="Heckel D.G."/>
            <person name="Baxter S.W."/>
        </authorList>
    </citation>
    <scope>NUCLEOTIDE SEQUENCE [LARGE SCALE GENOMIC DNA]</scope>
    <source>
        <strain evidence="3 4">LV</strain>
        <tissue evidence="3">Single pupa</tissue>
    </source>
</reference>
<gene>
    <name evidence="3" type="ORF">JYU34_022518</name>
</gene>
<evidence type="ECO:0000259" key="2">
    <source>
        <dbReference type="Pfam" id="PF23055"/>
    </source>
</evidence>
<evidence type="ECO:0000256" key="1">
    <source>
        <dbReference type="SAM" id="MobiDB-lite"/>
    </source>
</evidence>
<dbReference type="EMBL" id="JAHIBW010000032">
    <property type="protein sequence ID" value="KAG7295048.1"/>
    <property type="molecule type" value="Genomic_DNA"/>
</dbReference>
<dbReference type="PANTHER" id="PTHR33327:SF3">
    <property type="entry name" value="RNA-DIRECTED DNA POLYMERASE"/>
    <property type="match status" value="1"/>
</dbReference>
<comment type="caution">
    <text evidence="3">The sequence shown here is derived from an EMBL/GenBank/DDBJ whole genome shotgun (WGS) entry which is preliminary data.</text>
</comment>
<organism evidence="3 4">
    <name type="scientific">Plutella xylostella</name>
    <name type="common">Diamondback moth</name>
    <name type="synonym">Plutella maculipennis</name>
    <dbReference type="NCBI Taxonomy" id="51655"/>
    <lineage>
        <taxon>Eukaryota</taxon>
        <taxon>Metazoa</taxon>
        <taxon>Ecdysozoa</taxon>
        <taxon>Arthropoda</taxon>
        <taxon>Hexapoda</taxon>
        <taxon>Insecta</taxon>
        <taxon>Pterygota</taxon>
        <taxon>Neoptera</taxon>
        <taxon>Endopterygota</taxon>
        <taxon>Lepidoptera</taxon>
        <taxon>Glossata</taxon>
        <taxon>Ditrysia</taxon>
        <taxon>Yponomeutoidea</taxon>
        <taxon>Plutellidae</taxon>
        <taxon>Plutella</taxon>
    </lineage>
</organism>
<feature type="domain" description="DUF7041" evidence="2">
    <location>
        <begin position="90"/>
        <end position="173"/>
    </location>
</feature>
<feature type="compositionally biased region" description="Basic residues" evidence="1">
    <location>
        <begin position="290"/>
        <end position="312"/>
    </location>
</feature>
<feature type="region of interest" description="Disordered" evidence="1">
    <location>
        <begin position="30"/>
        <end position="80"/>
    </location>
</feature>
<name>A0ABQ7PPY4_PLUXY</name>
<feature type="compositionally biased region" description="Polar residues" evidence="1">
    <location>
        <begin position="33"/>
        <end position="44"/>
    </location>
</feature>
<protein>
    <recommendedName>
        <fullName evidence="2">DUF7041 domain-containing protein</fullName>
    </recommendedName>
</protein>
<dbReference type="InterPro" id="IPR055469">
    <property type="entry name" value="DUF7041"/>
</dbReference>
<evidence type="ECO:0000313" key="3">
    <source>
        <dbReference type="EMBL" id="KAG7295048.1"/>
    </source>
</evidence>
<dbReference type="Proteomes" id="UP000823941">
    <property type="component" value="Unassembled WGS sequence"/>
</dbReference>
<dbReference type="PANTHER" id="PTHR33327">
    <property type="entry name" value="ENDONUCLEASE"/>
    <property type="match status" value="1"/>
</dbReference>
<proteinExistence type="predicted"/>
<accession>A0ABQ7PPY4</accession>
<feature type="region of interest" description="Disordered" evidence="1">
    <location>
        <begin position="284"/>
        <end position="319"/>
    </location>
</feature>